<evidence type="ECO:0000313" key="13">
    <source>
        <dbReference type="RefSeq" id="XP_022148317.1"/>
    </source>
</evidence>
<keyword evidence="4 9" id="KW-0805">Transcription regulation</keyword>
<comment type="function">
    <text evidence="9">Transcription factor that binds specifically to a 5'-AA[AG]G-3' consensus core sequence.</text>
</comment>
<dbReference type="PROSITE" id="PS50884">
    <property type="entry name" value="ZF_DOF_2"/>
    <property type="match status" value="1"/>
</dbReference>
<dbReference type="GO" id="GO:0008270">
    <property type="term" value="F:zinc ion binding"/>
    <property type="evidence" value="ECO:0007669"/>
    <property type="project" value="UniProtKB-KW"/>
</dbReference>
<evidence type="ECO:0000256" key="5">
    <source>
        <dbReference type="ARBA" id="ARBA00023125"/>
    </source>
</evidence>
<evidence type="ECO:0000256" key="4">
    <source>
        <dbReference type="ARBA" id="ARBA00023015"/>
    </source>
</evidence>
<evidence type="ECO:0000313" key="12">
    <source>
        <dbReference type="Proteomes" id="UP000504603"/>
    </source>
</evidence>
<sequence>MAHSSLPIFLDPPNWQQQSNQAPEANDHEDPRQIPAFLPAPAVHGAGAGSIRPGSMAYRARLAMIPQPEAALKCPRCDSTNTKFCYFNNYSLSQPRHFCKTCRRYWTRGGALRNVPVGGGFRKNKKKKKSSNRSKSPTATQAQMGNSRGSGGAIISNIENPTMGHFPRFGGGNSGLNFTGIHLNSGRQDHHQLDHHQWRPQQHPPFIVAGLEPPPPPGYPLNIIQTQVNNFGAGPNSSPSSASAAALQYCHQQLQNLTPFPRIPMKNEEQIQSQSQNQEQGIIMSNFLRPDHDHQNNHQLMWPCDHQNSWTDHHLSALSSSSSTHLL</sequence>
<dbReference type="RefSeq" id="XP_022148317.1">
    <property type="nucleotide sequence ID" value="XM_022292625.1"/>
</dbReference>
<accession>A0A6J1D4R4</accession>
<organism evidence="12 13">
    <name type="scientific">Momordica charantia</name>
    <name type="common">Bitter gourd</name>
    <name type="synonym">Balsam pear</name>
    <dbReference type="NCBI Taxonomy" id="3673"/>
    <lineage>
        <taxon>Eukaryota</taxon>
        <taxon>Viridiplantae</taxon>
        <taxon>Streptophyta</taxon>
        <taxon>Embryophyta</taxon>
        <taxon>Tracheophyta</taxon>
        <taxon>Spermatophyta</taxon>
        <taxon>Magnoliopsida</taxon>
        <taxon>eudicotyledons</taxon>
        <taxon>Gunneridae</taxon>
        <taxon>Pentapetalae</taxon>
        <taxon>rosids</taxon>
        <taxon>fabids</taxon>
        <taxon>Cucurbitales</taxon>
        <taxon>Cucurbitaceae</taxon>
        <taxon>Momordiceae</taxon>
        <taxon>Momordica</taxon>
    </lineage>
</organism>
<evidence type="ECO:0000256" key="3">
    <source>
        <dbReference type="ARBA" id="ARBA00022833"/>
    </source>
</evidence>
<feature type="compositionally biased region" description="Polar residues" evidence="10">
    <location>
        <begin position="137"/>
        <end position="147"/>
    </location>
</feature>
<dbReference type="PANTHER" id="PTHR31992:SF193">
    <property type="entry name" value="DOF ZINC FINGER PROTEIN DOF3.6"/>
    <property type="match status" value="1"/>
</dbReference>
<dbReference type="InterPro" id="IPR003851">
    <property type="entry name" value="Znf_Dof"/>
</dbReference>
<evidence type="ECO:0000256" key="1">
    <source>
        <dbReference type="ARBA" id="ARBA00022723"/>
    </source>
</evidence>
<dbReference type="Pfam" id="PF02701">
    <property type="entry name" value="Zn_ribbon_Dof"/>
    <property type="match status" value="1"/>
</dbReference>
<keyword evidence="5 8" id="KW-0238">DNA-binding</keyword>
<dbReference type="GeneID" id="111016999"/>
<keyword evidence="6 9" id="KW-0804">Transcription</keyword>
<feature type="domain" description="Dof-type" evidence="11">
    <location>
        <begin position="72"/>
        <end position="126"/>
    </location>
</feature>
<reference evidence="13" key="1">
    <citation type="submission" date="2025-08" db="UniProtKB">
        <authorList>
            <consortium name="RefSeq"/>
        </authorList>
    </citation>
    <scope>IDENTIFICATION</scope>
    <source>
        <strain evidence="13">OHB3-1</strain>
    </source>
</reference>
<keyword evidence="7 8" id="KW-0539">Nucleus</keyword>
<dbReference type="AlphaFoldDB" id="A0A6J1D4R4"/>
<evidence type="ECO:0000256" key="7">
    <source>
        <dbReference type="ARBA" id="ARBA00023242"/>
    </source>
</evidence>
<evidence type="ECO:0000256" key="6">
    <source>
        <dbReference type="ARBA" id="ARBA00023163"/>
    </source>
</evidence>
<evidence type="ECO:0000256" key="9">
    <source>
        <dbReference type="RuleBase" id="RU369094"/>
    </source>
</evidence>
<comment type="subcellular location">
    <subcellularLocation>
        <location evidence="8 9">Nucleus</location>
    </subcellularLocation>
</comment>
<dbReference type="InterPro" id="IPR045174">
    <property type="entry name" value="Dof"/>
</dbReference>
<dbReference type="PROSITE" id="PS01361">
    <property type="entry name" value="ZF_DOF_1"/>
    <property type="match status" value="1"/>
</dbReference>
<keyword evidence="3 9" id="KW-0862">Zinc</keyword>
<dbReference type="GO" id="GO:0005634">
    <property type="term" value="C:nucleus"/>
    <property type="evidence" value="ECO:0007669"/>
    <property type="project" value="UniProtKB-SubCell"/>
</dbReference>
<evidence type="ECO:0000256" key="8">
    <source>
        <dbReference type="PROSITE-ProRule" id="PRU00071"/>
    </source>
</evidence>
<feature type="compositionally biased region" description="Basic residues" evidence="10">
    <location>
        <begin position="122"/>
        <end position="132"/>
    </location>
</feature>
<proteinExistence type="predicted"/>
<dbReference type="PANTHER" id="PTHR31992">
    <property type="entry name" value="DOF ZINC FINGER PROTEIN DOF1.4-RELATED"/>
    <property type="match status" value="1"/>
</dbReference>
<keyword evidence="12" id="KW-1185">Reference proteome</keyword>
<feature type="compositionally biased region" description="Polar residues" evidence="10">
    <location>
        <begin position="14"/>
        <end position="23"/>
    </location>
</feature>
<protein>
    <recommendedName>
        <fullName evidence="9">Dof zinc finger protein</fullName>
    </recommendedName>
</protein>
<feature type="region of interest" description="Disordered" evidence="10">
    <location>
        <begin position="113"/>
        <end position="157"/>
    </location>
</feature>
<name>A0A6J1D4R4_MOMCH</name>
<dbReference type="OrthoDB" id="1927254at2759"/>
<feature type="region of interest" description="Disordered" evidence="10">
    <location>
        <begin position="10"/>
        <end position="35"/>
    </location>
</feature>
<dbReference type="Proteomes" id="UP000504603">
    <property type="component" value="Unplaced"/>
</dbReference>
<keyword evidence="1 9" id="KW-0479">Metal-binding</keyword>
<gene>
    <name evidence="13" type="primary">LOC111016999</name>
</gene>
<evidence type="ECO:0000256" key="10">
    <source>
        <dbReference type="SAM" id="MobiDB-lite"/>
    </source>
</evidence>
<dbReference type="GO" id="GO:0003700">
    <property type="term" value="F:DNA-binding transcription factor activity"/>
    <property type="evidence" value="ECO:0007669"/>
    <property type="project" value="UniProtKB-UniRule"/>
</dbReference>
<dbReference type="GO" id="GO:0003677">
    <property type="term" value="F:DNA binding"/>
    <property type="evidence" value="ECO:0007669"/>
    <property type="project" value="UniProtKB-UniRule"/>
</dbReference>
<evidence type="ECO:0000256" key="2">
    <source>
        <dbReference type="ARBA" id="ARBA00022771"/>
    </source>
</evidence>
<keyword evidence="2 8" id="KW-0863">Zinc-finger</keyword>
<dbReference type="KEGG" id="mcha:111016999"/>
<evidence type="ECO:0000259" key="11">
    <source>
        <dbReference type="PROSITE" id="PS50884"/>
    </source>
</evidence>